<dbReference type="PANTHER" id="PTHR32385:SF20">
    <property type="entry name" value="MANNOSYL PHOSPHORYLINOSITOL CERAMIDE SYNTHASE CSH1-RELATED"/>
    <property type="match status" value="1"/>
</dbReference>
<dbReference type="Gene3D" id="3.90.550.20">
    <property type="match status" value="1"/>
</dbReference>
<dbReference type="InterPro" id="IPR051706">
    <property type="entry name" value="Glycosyltransferase_domain"/>
</dbReference>
<reference evidence="7 8" key="1">
    <citation type="submission" date="2024-02" db="EMBL/GenBank/DDBJ databases">
        <title>De novo assembly and annotation of 12 fungi associated with fruit tree decline syndrome in Ontario, Canada.</title>
        <authorList>
            <person name="Sulman M."/>
            <person name="Ellouze W."/>
            <person name="Ilyukhin E."/>
        </authorList>
    </citation>
    <scope>NUCLEOTIDE SEQUENCE [LARGE SCALE GENOMIC DNA]</scope>
    <source>
        <strain evidence="7 8">M11/M66-122</strain>
    </source>
</reference>
<dbReference type="EMBL" id="JAKJXP020000139">
    <property type="protein sequence ID" value="KAK7743341.1"/>
    <property type="molecule type" value="Genomic_DNA"/>
</dbReference>
<comment type="caution">
    <text evidence="7">The sequence shown here is derived from an EMBL/GenBank/DDBJ whole genome shotgun (WGS) entry which is preliminary data.</text>
</comment>
<evidence type="ECO:0000256" key="2">
    <source>
        <dbReference type="ARBA" id="ARBA00009003"/>
    </source>
</evidence>
<dbReference type="SUPFAM" id="SSF53448">
    <property type="entry name" value="Nucleotide-diphospho-sugar transferases"/>
    <property type="match status" value="1"/>
</dbReference>
<evidence type="ECO:0000313" key="7">
    <source>
        <dbReference type="EMBL" id="KAK7743341.1"/>
    </source>
</evidence>
<comment type="similarity">
    <text evidence="2">Belongs to the glycosyltransferase 32 family.</text>
</comment>
<gene>
    <name evidence="7" type="ORF">SLS62_010664</name>
</gene>
<name>A0AAN9UAQ7_9PEZI</name>
<dbReference type="Pfam" id="PF04488">
    <property type="entry name" value="Gly_transf_sug"/>
    <property type="match status" value="1"/>
</dbReference>
<evidence type="ECO:0000256" key="1">
    <source>
        <dbReference type="ARBA" id="ARBA00004370"/>
    </source>
</evidence>
<dbReference type="GO" id="GO:0016020">
    <property type="term" value="C:membrane"/>
    <property type="evidence" value="ECO:0007669"/>
    <property type="project" value="UniProtKB-SubCell"/>
</dbReference>
<organism evidence="7 8">
    <name type="scientific">Diatrype stigma</name>
    <dbReference type="NCBI Taxonomy" id="117547"/>
    <lineage>
        <taxon>Eukaryota</taxon>
        <taxon>Fungi</taxon>
        <taxon>Dikarya</taxon>
        <taxon>Ascomycota</taxon>
        <taxon>Pezizomycotina</taxon>
        <taxon>Sordariomycetes</taxon>
        <taxon>Xylariomycetidae</taxon>
        <taxon>Xylariales</taxon>
        <taxon>Diatrypaceae</taxon>
        <taxon>Diatrype</taxon>
    </lineage>
</organism>
<evidence type="ECO:0008006" key="9">
    <source>
        <dbReference type="Google" id="ProtNLM"/>
    </source>
</evidence>
<dbReference type="AlphaFoldDB" id="A0AAN9UAQ7"/>
<evidence type="ECO:0000256" key="4">
    <source>
        <dbReference type="ARBA" id="ARBA00022692"/>
    </source>
</evidence>
<dbReference type="GO" id="GO:0000030">
    <property type="term" value="F:mannosyltransferase activity"/>
    <property type="evidence" value="ECO:0007669"/>
    <property type="project" value="TreeGrafter"/>
</dbReference>
<evidence type="ECO:0000256" key="3">
    <source>
        <dbReference type="ARBA" id="ARBA00022679"/>
    </source>
</evidence>
<keyword evidence="3" id="KW-0808">Transferase</keyword>
<keyword evidence="5" id="KW-1133">Transmembrane helix</keyword>
<evidence type="ECO:0000256" key="6">
    <source>
        <dbReference type="ARBA" id="ARBA00023136"/>
    </source>
</evidence>
<sequence length="188" mass="21569">MKSSSFPLLAMARTTMRLRRGLVILLVVVLVALVFSFSRIVAFAHLFGLFGAHAGTRISQLEIALEHNGTTAPDPRPPVVPKIIHQIFHNWKDPQDKTLPEHWAAARETCVRLNPDWDIKLWGVEDSRTFIEDEYPWFLDTYDSYQFPIQRIDVLRYFLLRQYGGVYLDLDNVSAFALLSLSSSSGYR</sequence>
<keyword evidence="4" id="KW-0812">Transmembrane</keyword>
<dbReference type="InterPro" id="IPR007577">
    <property type="entry name" value="GlycoTrfase_DXD_sugar-bd_CS"/>
</dbReference>
<comment type="subcellular location">
    <subcellularLocation>
        <location evidence="1">Membrane</location>
    </subcellularLocation>
</comment>
<accession>A0AAN9UAQ7</accession>
<protein>
    <recommendedName>
        <fullName evidence="9">Mannosyl phosphorylinositol ceramide synthase SUR1</fullName>
    </recommendedName>
</protein>
<keyword evidence="8" id="KW-1185">Reference proteome</keyword>
<proteinExistence type="inferred from homology"/>
<evidence type="ECO:0000256" key="5">
    <source>
        <dbReference type="ARBA" id="ARBA00022989"/>
    </source>
</evidence>
<evidence type="ECO:0000313" key="8">
    <source>
        <dbReference type="Proteomes" id="UP001320420"/>
    </source>
</evidence>
<dbReference type="PANTHER" id="PTHR32385">
    <property type="entry name" value="MANNOSYL PHOSPHORYLINOSITOL CERAMIDE SYNTHASE"/>
    <property type="match status" value="1"/>
</dbReference>
<keyword evidence="6" id="KW-0472">Membrane</keyword>
<dbReference type="InterPro" id="IPR029044">
    <property type="entry name" value="Nucleotide-diphossugar_trans"/>
</dbReference>
<dbReference type="GO" id="GO:0051999">
    <property type="term" value="P:mannosyl-inositol phosphorylceramide biosynthetic process"/>
    <property type="evidence" value="ECO:0007669"/>
    <property type="project" value="TreeGrafter"/>
</dbReference>
<dbReference type="Proteomes" id="UP001320420">
    <property type="component" value="Unassembled WGS sequence"/>
</dbReference>